<evidence type="ECO:0000256" key="5">
    <source>
        <dbReference type="ARBA" id="ARBA00022771"/>
    </source>
</evidence>
<evidence type="ECO:0000256" key="6">
    <source>
        <dbReference type="ARBA" id="ARBA00022833"/>
    </source>
</evidence>
<comment type="subcellular location">
    <subcellularLocation>
        <location evidence="1">Nucleus</location>
    </subcellularLocation>
</comment>
<dbReference type="GO" id="GO:0000981">
    <property type="term" value="F:DNA-binding transcription factor activity, RNA polymerase II-specific"/>
    <property type="evidence" value="ECO:0007669"/>
    <property type="project" value="TreeGrafter"/>
</dbReference>
<dbReference type="InterPro" id="IPR000967">
    <property type="entry name" value="Znf_NFX1"/>
</dbReference>
<keyword evidence="7" id="KW-0805">Transcription regulation</keyword>
<dbReference type="CDD" id="cd06008">
    <property type="entry name" value="NF-X1-zinc-finger"/>
    <property type="match status" value="2"/>
</dbReference>
<evidence type="ECO:0000256" key="9">
    <source>
        <dbReference type="ARBA" id="ARBA00023242"/>
    </source>
</evidence>
<dbReference type="GO" id="GO:0000122">
    <property type="term" value="P:negative regulation of transcription by RNA polymerase II"/>
    <property type="evidence" value="ECO:0007669"/>
    <property type="project" value="TreeGrafter"/>
</dbReference>
<reference evidence="12" key="2">
    <citation type="submission" date="2025-09" db="UniProtKB">
        <authorList>
            <consortium name="Ensembl"/>
        </authorList>
    </citation>
    <scope>IDENTIFICATION</scope>
</reference>
<evidence type="ECO:0000256" key="2">
    <source>
        <dbReference type="ARBA" id="ARBA00007269"/>
    </source>
</evidence>
<keyword evidence="9" id="KW-0539">Nucleus</keyword>
<dbReference type="SMART" id="SM00438">
    <property type="entry name" value="ZnF_NFX"/>
    <property type="match status" value="2"/>
</dbReference>
<evidence type="ECO:0000313" key="13">
    <source>
        <dbReference type="Proteomes" id="UP000694523"/>
    </source>
</evidence>
<keyword evidence="8" id="KW-0804">Transcription</keyword>
<sequence>LLFVLQVVFWRTRGESSAVSPPWPFLLRTPVRTPSVLHQPHLPPRVPPGRPRQQVRAVRAGLLQAPPPGCPHPCSSPCHAGPCPPCAQRLRQRCHCKISSLYVSCIELASADDKTKTRLGSCNNQCPKELSCGHRCRLLCHPGPCESKCVHKVKLRCPCRRIKKEVQCHLSPQSQLQCDDACRDQQRKVSQVKEAELKAAQEEELRKQQEELEAFERRLKGAGRRNKRRRKGEESGHEGGACGADGASHWSSPRWAGSCWPPPTLPHLKLTINQSEGAELRRTCAISFMRRFTFLI</sequence>
<dbReference type="GO" id="GO:0000977">
    <property type="term" value="F:RNA polymerase II transcription regulatory region sequence-specific DNA binding"/>
    <property type="evidence" value="ECO:0007669"/>
    <property type="project" value="TreeGrafter"/>
</dbReference>
<keyword evidence="3" id="KW-0479">Metal-binding</keyword>
<dbReference type="PANTHER" id="PTHR12360:SF12">
    <property type="entry name" value="TRANSCRIPTIONAL REPRESSOR NF-X1"/>
    <property type="match status" value="1"/>
</dbReference>
<evidence type="ECO:0000256" key="10">
    <source>
        <dbReference type="SAM" id="MobiDB-lite"/>
    </source>
</evidence>
<dbReference type="AlphaFoldDB" id="A0A8C6SFY5"/>
<evidence type="ECO:0000256" key="3">
    <source>
        <dbReference type="ARBA" id="ARBA00022723"/>
    </source>
</evidence>
<evidence type="ECO:0000259" key="11">
    <source>
        <dbReference type="SMART" id="SM00438"/>
    </source>
</evidence>
<evidence type="ECO:0000256" key="1">
    <source>
        <dbReference type="ARBA" id="ARBA00004123"/>
    </source>
</evidence>
<keyword evidence="6" id="KW-0862">Zinc</keyword>
<dbReference type="InterPro" id="IPR034078">
    <property type="entry name" value="NFX1_fam"/>
</dbReference>
<keyword evidence="5" id="KW-0863">Zinc-finger</keyword>
<organism evidence="12 13">
    <name type="scientific">Neogobius melanostomus</name>
    <name type="common">round goby</name>
    <dbReference type="NCBI Taxonomy" id="47308"/>
    <lineage>
        <taxon>Eukaryota</taxon>
        <taxon>Metazoa</taxon>
        <taxon>Chordata</taxon>
        <taxon>Craniata</taxon>
        <taxon>Vertebrata</taxon>
        <taxon>Euteleostomi</taxon>
        <taxon>Actinopterygii</taxon>
        <taxon>Neopterygii</taxon>
        <taxon>Teleostei</taxon>
        <taxon>Neoteleostei</taxon>
        <taxon>Acanthomorphata</taxon>
        <taxon>Gobiaria</taxon>
        <taxon>Gobiiformes</taxon>
        <taxon>Gobioidei</taxon>
        <taxon>Gobiidae</taxon>
        <taxon>Benthophilinae</taxon>
        <taxon>Neogobiini</taxon>
        <taxon>Neogobius</taxon>
    </lineage>
</organism>
<evidence type="ECO:0000256" key="8">
    <source>
        <dbReference type="ARBA" id="ARBA00023163"/>
    </source>
</evidence>
<comment type="similarity">
    <text evidence="2">Belongs to the NFX1 family.</text>
</comment>
<name>A0A8C6SFY5_9GOBI</name>
<feature type="domain" description="NF-X1-type" evidence="11">
    <location>
        <begin position="70"/>
        <end position="88"/>
    </location>
</feature>
<evidence type="ECO:0000256" key="4">
    <source>
        <dbReference type="ARBA" id="ARBA00022737"/>
    </source>
</evidence>
<evidence type="ECO:0000313" key="12">
    <source>
        <dbReference type="Ensembl" id="ENSNMLP00000005221.1"/>
    </source>
</evidence>
<keyword evidence="4" id="KW-0677">Repeat</keyword>
<keyword evidence="13" id="KW-1185">Reference proteome</keyword>
<dbReference type="GO" id="GO:0005634">
    <property type="term" value="C:nucleus"/>
    <property type="evidence" value="ECO:0007669"/>
    <property type="project" value="UniProtKB-SubCell"/>
</dbReference>
<feature type="region of interest" description="Disordered" evidence="10">
    <location>
        <begin position="222"/>
        <end position="249"/>
    </location>
</feature>
<feature type="domain" description="NF-X1-type" evidence="11">
    <location>
        <begin position="132"/>
        <end position="159"/>
    </location>
</feature>
<dbReference type="Ensembl" id="ENSNMLT00000005993.1">
    <property type="protein sequence ID" value="ENSNMLP00000005221.1"/>
    <property type="gene ID" value="ENSNMLG00000003733.1"/>
</dbReference>
<evidence type="ECO:0000256" key="7">
    <source>
        <dbReference type="ARBA" id="ARBA00023015"/>
    </source>
</evidence>
<dbReference type="GO" id="GO:0008270">
    <property type="term" value="F:zinc ion binding"/>
    <property type="evidence" value="ECO:0007669"/>
    <property type="project" value="UniProtKB-KW"/>
</dbReference>
<proteinExistence type="inferred from homology"/>
<dbReference type="Proteomes" id="UP000694523">
    <property type="component" value="Unplaced"/>
</dbReference>
<reference evidence="12" key="1">
    <citation type="submission" date="2025-08" db="UniProtKB">
        <authorList>
            <consortium name="Ensembl"/>
        </authorList>
    </citation>
    <scope>IDENTIFICATION</scope>
</reference>
<dbReference type="PANTHER" id="PTHR12360">
    <property type="entry name" value="NUCLEAR TRANSCRIPTION FACTOR, X-BOX BINDING 1 NFX1"/>
    <property type="match status" value="1"/>
</dbReference>
<accession>A0A8C6SFY5</accession>
<protein>
    <submittedName>
        <fullName evidence="12">Nuclear transcription factor, X-box binding-like 1</fullName>
    </submittedName>
</protein>